<evidence type="ECO:0000313" key="3">
    <source>
        <dbReference type="EMBL" id="EPE33801.1"/>
    </source>
</evidence>
<organism evidence="3 4">
    <name type="scientific">Glarea lozoyensis (strain ATCC 20868 / MF5171)</name>
    <dbReference type="NCBI Taxonomy" id="1116229"/>
    <lineage>
        <taxon>Eukaryota</taxon>
        <taxon>Fungi</taxon>
        <taxon>Dikarya</taxon>
        <taxon>Ascomycota</taxon>
        <taxon>Pezizomycotina</taxon>
        <taxon>Leotiomycetes</taxon>
        <taxon>Helotiales</taxon>
        <taxon>Helotiaceae</taxon>
        <taxon>Glarea</taxon>
    </lineage>
</organism>
<dbReference type="Proteomes" id="UP000016922">
    <property type="component" value="Unassembled WGS sequence"/>
</dbReference>
<dbReference type="InterPro" id="IPR009799">
    <property type="entry name" value="EthD_dom"/>
</dbReference>
<dbReference type="GO" id="GO:0016491">
    <property type="term" value="F:oxidoreductase activity"/>
    <property type="evidence" value="ECO:0007669"/>
    <property type="project" value="InterPro"/>
</dbReference>
<evidence type="ECO:0000256" key="1">
    <source>
        <dbReference type="ARBA" id="ARBA00005986"/>
    </source>
</evidence>
<dbReference type="HOGENOM" id="CLU_115019_0_1_1"/>
<protein>
    <submittedName>
        <fullName evidence="3">Dimeric alpha+beta barrel</fullName>
    </submittedName>
</protein>
<dbReference type="KEGG" id="glz:GLAREA_06814"/>
<gene>
    <name evidence="3" type="ORF">GLAREA_06814</name>
</gene>
<name>S3DP07_GLAL2</name>
<dbReference type="RefSeq" id="XP_008078953.1">
    <property type="nucleotide sequence ID" value="XM_008080762.1"/>
</dbReference>
<dbReference type="OMA" id="YKITHVY"/>
<dbReference type="Pfam" id="PF07110">
    <property type="entry name" value="EthD"/>
    <property type="match status" value="1"/>
</dbReference>
<comment type="similarity">
    <text evidence="1">Belongs to the tpcK family.</text>
</comment>
<dbReference type="GeneID" id="19465867"/>
<dbReference type="eggNOG" id="ENOG502SPHA">
    <property type="taxonomic scope" value="Eukaryota"/>
</dbReference>
<proteinExistence type="inferred from homology"/>
<keyword evidence="4" id="KW-1185">Reference proteome</keyword>
<evidence type="ECO:0000259" key="2">
    <source>
        <dbReference type="Pfam" id="PF07110"/>
    </source>
</evidence>
<dbReference type="Gene3D" id="3.30.70.100">
    <property type="match status" value="1"/>
</dbReference>
<feature type="domain" description="EthD" evidence="2">
    <location>
        <begin position="19"/>
        <end position="110"/>
    </location>
</feature>
<accession>S3DP07</accession>
<dbReference type="STRING" id="1116229.S3DP07"/>
<dbReference type="InterPro" id="IPR011008">
    <property type="entry name" value="Dimeric_a/b-barrel"/>
</dbReference>
<dbReference type="AlphaFoldDB" id="S3DP07"/>
<dbReference type="SUPFAM" id="SSF54909">
    <property type="entry name" value="Dimeric alpha+beta barrel"/>
    <property type="match status" value="1"/>
</dbReference>
<evidence type="ECO:0000313" key="4">
    <source>
        <dbReference type="Proteomes" id="UP000016922"/>
    </source>
</evidence>
<dbReference type="OrthoDB" id="3454835at2759"/>
<sequence>MAASTSPRVLRMAGSYYRKDGVSEEAFHAFCAGDHAIKAAKIHERYGILSYQVAFSTASTRAVTASLGLPWKIDDHDLIIEYYFRSIADLLAISGDADFKALHVDAMDFITIDNTTVSLTWVETYLKDGRLTNVGEDGKSMYQSFAELSALDMSDKFASKYY</sequence>
<dbReference type="EMBL" id="KE145357">
    <property type="protein sequence ID" value="EPE33801.1"/>
    <property type="molecule type" value="Genomic_DNA"/>
</dbReference>
<reference evidence="3 4" key="1">
    <citation type="journal article" date="2013" name="BMC Genomics">
        <title>Genomics-driven discovery of the pneumocandin biosynthetic gene cluster in the fungus Glarea lozoyensis.</title>
        <authorList>
            <person name="Chen L."/>
            <person name="Yue Q."/>
            <person name="Zhang X."/>
            <person name="Xiang M."/>
            <person name="Wang C."/>
            <person name="Li S."/>
            <person name="Che Y."/>
            <person name="Ortiz-Lopez F.J."/>
            <person name="Bills G.F."/>
            <person name="Liu X."/>
            <person name="An Z."/>
        </authorList>
    </citation>
    <scope>NUCLEOTIDE SEQUENCE [LARGE SCALE GENOMIC DNA]</scope>
    <source>
        <strain evidence="4">ATCC 20868 / MF5171</strain>
    </source>
</reference>